<evidence type="ECO:0000256" key="1">
    <source>
        <dbReference type="ARBA" id="ARBA00004141"/>
    </source>
</evidence>
<dbReference type="PANTHER" id="PTHR43385:SF1">
    <property type="entry name" value="RIBOFLAVIN TRANSPORTER RIBJ"/>
    <property type="match status" value="1"/>
</dbReference>
<feature type="region of interest" description="Disordered" evidence="6">
    <location>
        <begin position="205"/>
        <end position="233"/>
    </location>
</feature>
<dbReference type="Gene3D" id="1.20.1250.20">
    <property type="entry name" value="MFS general substrate transporter like domains"/>
    <property type="match status" value="1"/>
</dbReference>
<feature type="transmembrane region" description="Helical" evidence="7">
    <location>
        <begin position="113"/>
        <end position="130"/>
    </location>
</feature>
<feature type="transmembrane region" description="Helical" evidence="7">
    <location>
        <begin position="170"/>
        <end position="195"/>
    </location>
</feature>
<name>A0ABT1NR66_9MICC</name>
<feature type="compositionally biased region" description="Gly residues" evidence="6">
    <location>
        <begin position="223"/>
        <end position="233"/>
    </location>
</feature>
<dbReference type="InterPro" id="IPR052983">
    <property type="entry name" value="MFS_Riboflavin_Transporter"/>
</dbReference>
<dbReference type="RefSeq" id="WP_255864794.1">
    <property type="nucleotide sequence ID" value="NZ_CP104263.1"/>
</dbReference>
<comment type="caution">
    <text evidence="8">The sequence shown here is derived from an EMBL/GenBank/DDBJ whole genome shotgun (WGS) entry which is preliminary data.</text>
</comment>
<keyword evidence="2" id="KW-0813">Transport</keyword>
<feature type="transmembrane region" description="Helical" evidence="7">
    <location>
        <begin position="336"/>
        <end position="359"/>
    </location>
</feature>
<feature type="transmembrane region" description="Helical" evidence="7">
    <location>
        <begin position="255"/>
        <end position="274"/>
    </location>
</feature>
<keyword evidence="5 7" id="KW-0472">Membrane</keyword>
<evidence type="ECO:0000256" key="6">
    <source>
        <dbReference type="SAM" id="MobiDB-lite"/>
    </source>
</evidence>
<feature type="transmembrane region" description="Helical" evidence="7">
    <location>
        <begin position="462"/>
        <end position="481"/>
    </location>
</feature>
<sequence length="506" mass="51408">MQKDHPVVPASSVPQPVPLLDDAAKISFKQYAVDFLKAPGRAKAALIGSLLLVAVSPAALAAMTPFIVPAYAMSTGTRPQDGILLFVSIPLLVGPLFLPFLGRWVDRHGARTVALPSIILYAVFMALVPVAGTTTWLLGVLLTLTAICGFSASLGVVFKVISGWFPAHRGIGFGLVGVTSGVIAAISSPLFQWLINGNAAPQTGGVPPAGEAPAGAEPPADSGSGGLVPPGDAGGAPMPSVDAGVFAGLGWDGTYLATAIAVAVIGIPTVLWLISEPKVTAHVPLPKAVDASLPGVPFRKAILTRPWILLILFLVLAGTGPIAMRQNAVDFFGQSGVNPAAVSVSLSVLASTSIIGLLAGGTTLDRTRRPWVVALLLLGAPLGLLLALGNGGSLVLVYLSMGLLGIIAGVESALGPALIAKYFGMKSFAALQGMTLAVTGVALAASPYLFSALQAATGSYAAPMLVLVVLGVIAVACAALLPKFPAPWTGPAVHDEETLVEPRPTD</sequence>
<keyword evidence="3 7" id="KW-0812">Transmembrane</keyword>
<feature type="transmembrane region" description="Helical" evidence="7">
    <location>
        <begin position="83"/>
        <end position="101"/>
    </location>
</feature>
<feature type="transmembrane region" description="Helical" evidence="7">
    <location>
        <begin position="431"/>
        <end position="450"/>
    </location>
</feature>
<dbReference type="SUPFAM" id="SSF103473">
    <property type="entry name" value="MFS general substrate transporter"/>
    <property type="match status" value="1"/>
</dbReference>
<gene>
    <name evidence="8" type="ORF">NNX28_03145</name>
</gene>
<feature type="transmembrane region" description="Helical" evidence="7">
    <location>
        <begin position="45"/>
        <end position="71"/>
    </location>
</feature>
<comment type="subcellular location">
    <subcellularLocation>
        <location evidence="1">Membrane</location>
        <topology evidence="1">Multi-pass membrane protein</topology>
    </subcellularLocation>
</comment>
<dbReference type="PANTHER" id="PTHR43385">
    <property type="entry name" value="RIBOFLAVIN TRANSPORTER RIBJ"/>
    <property type="match status" value="1"/>
</dbReference>
<proteinExistence type="predicted"/>
<evidence type="ECO:0000256" key="4">
    <source>
        <dbReference type="ARBA" id="ARBA00022989"/>
    </source>
</evidence>
<evidence type="ECO:0000256" key="3">
    <source>
        <dbReference type="ARBA" id="ARBA00022692"/>
    </source>
</evidence>
<dbReference type="InterPro" id="IPR036259">
    <property type="entry name" value="MFS_trans_sf"/>
</dbReference>
<feature type="transmembrane region" description="Helical" evidence="7">
    <location>
        <begin position="395"/>
        <end position="419"/>
    </location>
</feature>
<keyword evidence="4 7" id="KW-1133">Transmembrane helix</keyword>
<dbReference type="Proteomes" id="UP001206924">
    <property type="component" value="Unassembled WGS sequence"/>
</dbReference>
<feature type="compositionally biased region" description="Low complexity" evidence="6">
    <location>
        <begin position="205"/>
        <end position="222"/>
    </location>
</feature>
<evidence type="ECO:0000256" key="2">
    <source>
        <dbReference type="ARBA" id="ARBA00022448"/>
    </source>
</evidence>
<organism evidence="8 9">
    <name type="scientific">Arthrobacter jinronghuae</name>
    <dbReference type="NCBI Taxonomy" id="2964609"/>
    <lineage>
        <taxon>Bacteria</taxon>
        <taxon>Bacillati</taxon>
        <taxon>Actinomycetota</taxon>
        <taxon>Actinomycetes</taxon>
        <taxon>Micrococcales</taxon>
        <taxon>Micrococcaceae</taxon>
        <taxon>Arthrobacter</taxon>
    </lineage>
</organism>
<reference evidence="8 9" key="1">
    <citation type="submission" date="2022-07" db="EMBL/GenBank/DDBJ databases">
        <title>Novel species in genus Arthrobacter.</title>
        <authorList>
            <person name="Liu Y."/>
        </authorList>
    </citation>
    <scope>NUCLEOTIDE SEQUENCE [LARGE SCALE GENOMIC DNA]</scope>
    <source>
        <strain evidence="9">zg-Y859</strain>
    </source>
</reference>
<evidence type="ECO:0000313" key="9">
    <source>
        <dbReference type="Proteomes" id="UP001206924"/>
    </source>
</evidence>
<evidence type="ECO:0000256" key="7">
    <source>
        <dbReference type="SAM" id="Phobius"/>
    </source>
</evidence>
<accession>A0ABT1NR66</accession>
<feature type="transmembrane region" description="Helical" evidence="7">
    <location>
        <begin position="307"/>
        <end position="324"/>
    </location>
</feature>
<protein>
    <submittedName>
        <fullName evidence="8">MFS transporter</fullName>
    </submittedName>
</protein>
<feature type="transmembrane region" description="Helical" evidence="7">
    <location>
        <begin position="136"/>
        <end position="158"/>
    </location>
</feature>
<evidence type="ECO:0000313" key="8">
    <source>
        <dbReference type="EMBL" id="MCQ1948924.1"/>
    </source>
</evidence>
<feature type="transmembrane region" description="Helical" evidence="7">
    <location>
        <begin position="371"/>
        <end position="389"/>
    </location>
</feature>
<evidence type="ECO:0000256" key="5">
    <source>
        <dbReference type="ARBA" id="ARBA00023136"/>
    </source>
</evidence>
<keyword evidence="9" id="KW-1185">Reference proteome</keyword>
<dbReference type="EMBL" id="JANFLP010000001">
    <property type="protein sequence ID" value="MCQ1948924.1"/>
    <property type="molecule type" value="Genomic_DNA"/>
</dbReference>
<dbReference type="InterPro" id="IPR011701">
    <property type="entry name" value="MFS"/>
</dbReference>
<dbReference type="Pfam" id="PF07690">
    <property type="entry name" value="MFS_1"/>
    <property type="match status" value="1"/>
</dbReference>